<feature type="domain" description="CR-type" evidence="8">
    <location>
        <begin position="173"/>
        <end position="254"/>
    </location>
</feature>
<dbReference type="PROSITE" id="PS51188">
    <property type="entry name" value="ZF_CR"/>
    <property type="match status" value="1"/>
</dbReference>
<dbReference type="FunFam" id="2.60.260.20:FF:000005">
    <property type="entry name" value="Chaperone protein dnaJ 1, mitochondrial"/>
    <property type="match status" value="1"/>
</dbReference>
<dbReference type="NCBIfam" id="TIGR02349">
    <property type="entry name" value="DnaJ_bact"/>
    <property type="match status" value="1"/>
</dbReference>
<dbReference type="SUPFAM" id="SSF46565">
    <property type="entry name" value="Chaperone J-domain"/>
    <property type="match status" value="1"/>
</dbReference>
<dbReference type="Gene3D" id="1.10.287.110">
    <property type="entry name" value="DnaJ domain"/>
    <property type="match status" value="1"/>
</dbReference>
<feature type="zinc finger region" description="CR-type" evidence="6">
    <location>
        <begin position="173"/>
        <end position="254"/>
    </location>
</feature>
<dbReference type="Pfam" id="PF01556">
    <property type="entry name" value="DnaJ_C"/>
    <property type="match status" value="1"/>
</dbReference>
<dbReference type="HAMAP" id="MF_01152">
    <property type="entry name" value="DnaJ"/>
    <property type="match status" value="1"/>
</dbReference>
<dbReference type="GO" id="GO:0031072">
    <property type="term" value="F:heat shock protein binding"/>
    <property type="evidence" value="ECO:0007669"/>
    <property type="project" value="InterPro"/>
</dbReference>
<dbReference type="EMBL" id="BNJQ01000001">
    <property type="protein sequence ID" value="GHP01264.1"/>
    <property type="molecule type" value="Genomic_DNA"/>
</dbReference>
<dbReference type="GO" id="GO:0042026">
    <property type="term" value="P:protein refolding"/>
    <property type="evidence" value="ECO:0007669"/>
    <property type="project" value="TreeGrafter"/>
</dbReference>
<dbReference type="PROSITE" id="PS00636">
    <property type="entry name" value="DNAJ_1"/>
    <property type="match status" value="1"/>
</dbReference>
<dbReference type="PANTHER" id="PTHR43096:SF10">
    <property type="entry name" value="CHAPERONE PROTEIN DNAJ A6, CHLOROPLASTIC"/>
    <property type="match status" value="1"/>
</dbReference>
<dbReference type="PANTHER" id="PTHR43096">
    <property type="entry name" value="DNAJ HOMOLOG 1, MITOCHONDRIAL-RELATED"/>
    <property type="match status" value="1"/>
</dbReference>
<dbReference type="Proteomes" id="UP000660262">
    <property type="component" value="Unassembled WGS sequence"/>
</dbReference>
<dbReference type="InterPro" id="IPR036410">
    <property type="entry name" value="HSP_DnaJ_Cys-rich_dom_sf"/>
</dbReference>
<dbReference type="PROSITE" id="PS50076">
    <property type="entry name" value="DNAJ_2"/>
    <property type="match status" value="1"/>
</dbReference>
<keyword evidence="3 6" id="KW-0863">Zinc-finger</keyword>
<evidence type="ECO:0000256" key="4">
    <source>
        <dbReference type="ARBA" id="ARBA00022833"/>
    </source>
</evidence>
<keyword evidence="2" id="KW-0677">Repeat</keyword>
<accession>A0A830H2W9</accession>
<dbReference type="FunFam" id="2.10.230.10:FF:000002">
    <property type="entry name" value="Molecular chaperone DnaJ"/>
    <property type="match status" value="1"/>
</dbReference>
<dbReference type="GO" id="GO:0008270">
    <property type="term" value="F:zinc ion binding"/>
    <property type="evidence" value="ECO:0007669"/>
    <property type="project" value="UniProtKB-KW"/>
</dbReference>
<dbReference type="GO" id="GO:0005737">
    <property type="term" value="C:cytoplasm"/>
    <property type="evidence" value="ECO:0007669"/>
    <property type="project" value="TreeGrafter"/>
</dbReference>
<dbReference type="Gene3D" id="2.10.230.10">
    <property type="entry name" value="Heat shock protein DnaJ, cysteine-rich domain"/>
    <property type="match status" value="1"/>
</dbReference>
<dbReference type="CDD" id="cd06257">
    <property type="entry name" value="DnaJ"/>
    <property type="match status" value="1"/>
</dbReference>
<proteinExistence type="inferred from homology"/>
<evidence type="ECO:0000256" key="2">
    <source>
        <dbReference type="ARBA" id="ARBA00022737"/>
    </source>
</evidence>
<dbReference type="InterPro" id="IPR012724">
    <property type="entry name" value="DnaJ"/>
</dbReference>
<dbReference type="SUPFAM" id="SSF57938">
    <property type="entry name" value="DnaJ/Hsp40 cysteine-rich domain"/>
    <property type="match status" value="1"/>
</dbReference>
<name>A0A830H2W9_9CHLO</name>
<dbReference type="InterPro" id="IPR001305">
    <property type="entry name" value="HSP_DnaJ_Cys-rich_dom"/>
</dbReference>
<keyword evidence="5" id="KW-0143">Chaperone</keyword>
<keyword evidence="4 6" id="KW-0862">Zinc</keyword>
<protein>
    <submittedName>
        <fullName evidence="9">Uncharacterized protein</fullName>
    </submittedName>
</protein>
<dbReference type="NCBIfam" id="NF008035">
    <property type="entry name" value="PRK10767.1"/>
    <property type="match status" value="1"/>
</dbReference>
<reference evidence="9" key="1">
    <citation type="submission" date="2020-10" db="EMBL/GenBank/DDBJ databases">
        <title>Unveiling of a novel bifunctional photoreceptor, Dualchrome1, isolated from a cosmopolitan green alga.</title>
        <authorList>
            <person name="Suzuki S."/>
            <person name="Kawachi M."/>
        </authorList>
    </citation>
    <scope>NUCLEOTIDE SEQUENCE</scope>
    <source>
        <strain evidence="9">NIES 2893</strain>
    </source>
</reference>
<sequence length="409" mass="43763">MNAAHARIASHVRVPPAARRCSSRRCVRTRAMGQDYYTVLGVARGVDEKEMKKAYRQKARKFHPDVNKEPGAEEKFKEISNAYEVLSDPQKRNIYDQFGEDGLRNFGGMGGGGPGGPGMDFTNPFDLFESFFGGAGGMGGPGMGGRAARSNRPTQGDDERYDLSLDFLDAVFGCEREVEIARLEGCEACDASGVKAGTTPTTCSTCGGSGQVVASVRTPLGQFQQIAACQTCGGTGQMSTPCDKCGGDGRIRKPKRISLRVPAGVDNGSRLRVRGEGSAGRRGGPNGDLYVFVDVRPDPELSRDGVDINSTVELPYTDAILGTTVKVRTVDGLVDLKVPNGTQPNTRLSMSKRGVPRLGQANTQRGDHVVTVKVGIPSKLSKEQRELVEKLKELNEGADTKARSGLFGL</sequence>
<dbReference type="GO" id="GO:0005524">
    <property type="term" value="F:ATP binding"/>
    <property type="evidence" value="ECO:0007669"/>
    <property type="project" value="InterPro"/>
</dbReference>
<keyword evidence="10" id="KW-1185">Reference proteome</keyword>
<dbReference type="OrthoDB" id="10256793at2759"/>
<dbReference type="SMART" id="SM00271">
    <property type="entry name" value="DnaJ"/>
    <property type="match status" value="1"/>
</dbReference>
<keyword evidence="1 6" id="KW-0479">Metal-binding</keyword>
<dbReference type="InterPro" id="IPR001623">
    <property type="entry name" value="DnaJ_domain"/>
</dbReference>
<evidence type="ECO:0000259" key="8">
    <source>
        <dbReference type="PROSITE" id="PS51188"/>
    </source>
</evidence>
<dbReference type="InterPro" id="IPR008971">
    <property type="entry name" value="HSP40/DnaJ_pept-bd"/>
</dbReference>
<dbReference type="Pfam" id="PF00684">
    <property type="entry name" value="DnaJ_CXXCXGXG"/>
    <property type="match status" value="1"/>
</dbReference>
<evidence type="ECO:0000313" key="9">
    <source>
        <dbReference type="EMBL" id="GHP01264.1"/>
    </source>
</evidence>
<dbReference type="CDD" id="cd10747">
    <property type="entry name" value="DnaJ_C"/>
    <property type="match status" value="1"/>
</dbReference>
<feature type="domain" description="J" evidence="7">
    <location>
        <begin position="35"/>
        <end position="99"/>
    </location>
</feature>
<dbReference type="GO" id="GO:0009408">
    <property type="term" value="P:response to heat"/>
    <property type="evidence" value="ECO:0007669"/>
    <property type="project" value="InterPro"/>
</dbReference>
<organism evidence="9 10">
    <name type="scientific">Pycnococcus provasolii</name>
    <dbReference type="NCBI Taxonomy" id="41880"/>
    <lineage>
        <taxon>Eukaryota</taxon>
        <taxon>Viridiplantae</taxon>
        <taxon>Chlorophyta</taxon>
        <taxon>Pseudoscourfieldiophyceae</taxon>
        <taxon>Pseudoscourfieldiales</taxon>
        <taxon>Pycnococcaceae</taxon>
        <taxon>Pycnococcus</taxon>
    </lineage>
</organism>
<evidence type="ECO:0000256" key="3">
    <source>
        <dbReference type="ARBA" id="ARBA00022771"/>
    </source>
</evidence>
<dbReference type="CDD" id="cd10719">
    <property type="entry name" value="DnaJ_zf"/>
    <property type="match status" value="1"/>
</dbReference>
<dbReference type="Gene3D" id="2.60.260.20">
    <property type="entry name" value="Urease metallochaperone UreE, N-terminal domain"/>
    <property type="match status" value="2"/>
</dbReference>
<dbReference type="GO" id="GO:0051082">
    <property type="term" value="F:unfolded protein binding"/>
    <property type="evidence" value="ECO:0007669"/>
    <property type="project" value="InterPro"/>
</dbReference>
<dbReference type="InterPro" id="IPR036869">
    <property type="entry name" value="J_dom_sf"/>
</dbReference>
<dbReference type="InterPro" id="IPR002939">
    <property type="entry name" value="DnaJ_C"/>
</dbReference>
<evidence type="ECO:0000256" key="1">
    <source>
        <dbReference type="ARBA" id="ARBA00022723"/>
    </source>
</evidence>
<evidence type="ECO:0000259" key="7">
    <source>
        <dbReference type="PROSITE" id="PS50076"/>
    </source>
</evidence>
<gene>
    <name evidence="9" type="ORF">PPROV_000002000</name>
</gene>
<dbReference type="InterPro" id="IPR018253">
    <property type="entry name" value="DnaJ_domain_CS"/>
</dbReference>
<dbReference type="PRINTS" id="PR00625">
    <property type="entry name" value="JDOMAIN"/>
</dbReference>
<dbReference type="SUPFAM" id="SSF49493">
    <property type="entry name" value="HSP40/DnaJ peptide-binding domain"/>
    <property type="match status" value="2"/>
</dbReference>
<evidence type="ECO:0000256" key="5">
    <source>
        <dbReference type="ARBA" id="ARBA00023186"/>
    </source>
</evidence>
<comment type="caution">
    <text evidence="9">The sequence shown here is derived from an EMBL/GenBank/DDBJ whole genome shotgun (WGS) entry which is preliminary data.</text>
</comment>
<evidence type="ECO:0000313" key="10">
    <source>
        <dbReference type="Proteomes" id="UP000660262"/>
    </source>
</evidence>
<dbReference type="Pfam" id="PF00226">
    <property type="entry name" value="DnaJ"/>
    <property type="match status" value="1"/>
</dbReference>
<evidence type="ECO:0000256" key="6">
    <source>
        <dbReference type="PROSITE-ProRule" id="PRU00546"/>
    </source>
</evidence>
<dbReference type="AlphaFoldDB" id="A0A830H2W9"/>